<feature type="region of interest" description="Disordered" evidence="1">
    <location>
        <begin position="19"/>
        <end position="100"/>
    </location>
</feature>
<dbReference type="EMBL" id="CADCVK010000439">
    <property type="protein sequence ID" value="CAA9509700.1"/>
    <property type="molecule type" value="Genomic_DNA"/>
</dbReference>
<organism evidence="2">
    <name type="scientific">uncultured Rubrobacteraceae bacterium</name>
    <dbReference type="NCBI Taxonomy" id="349277"/>
    <lineage>
        <taxon>Bacteria</taxon>
        <taxon>Bacillati</taxon>
        <taxon>Actinomycetota</taxon>
        <taxon>Rubrobacteria</taxon>
        <taxon>Rubrobacterales</taxon>
        <taxon>Rubrobacteraceae</taxon>
        <taxon>environmental samples</taxon>
    </lineage>
</organism>
<sequence>GPAASRSVLRRARGYDSGPCRFCGLAAGRRRPRRRTPDLPQPPQEPGPRARHAREVQDRRVARVGTRDRDAQGWQRQDRAVRPAAPAHRRGSRSRRRARL</sequence>
<reference evidence="2" key="1">
    <citation type="submission" date="2020-02" db="EMBL/GenBank/DDBJ databases">
        <authorList>
            <person name="Meier V. D."/>
        </authorList>
    </citation>
    <scope>NUCLEOTIDE SEQUENCE</scope>
    <source>
        <strain evidence="2">AVDCRST_MAG12</strain>
    </source>
</reference>
<gene>
    <name evidence="2" type="ORF">AVDCRST_MAG12-3154</name>
</gene>
<feature type="compositionally biased region" description="Basic residues" evidence="1">
    <location>
        <begin position="87"/>
        <end position="100"/>
    </location>
</feature>
<feature type="compositionally biased region" description="Basic and acidic residues" evidence="1">
    <location>
        <begin position="53"/>
        <end position="81"/>
    </location>
</feature>
<accession>A0A6J4SZS9</accession>
<proteinExistence type="predicted"/>
<evidence type="ECO:0000256" key="1">
    <source>
        <dbReference type="SAM" id="MobiDB-lite"/>
    </source>
</evidence>
<feature type="non-terminal residue" evidence="2">
    <location>
        <position position="100"/>
    </location>
</feature>
<protein>
    <submittedName>
        <fullName evidence="2">Uncharacterized protein</fullName>
    </submittedName>
</protein>
<name>A0A6J4SZS9_9ACTN</name>
<dbReference type="AlphaFoldDB" id="A0A6J4SZS9"/>
<evidence type="ECO:0000313" key="2">
    <source>
        <dbReference type="EMBL" id="CAA9509700.1"/>
    </source>
</evidence>
<feature type="non-terminal residue" evidence="2">
    <location>
        <position position="1"/>
    </location>
</feature>